<evidence type="ECO:0000256" key="4">
    <source>
        <dbReference type="ARBA" id="ARBA00022679"/>
    </source>
</evidence>
<name>A0A1Y5FGR2_9BACT</name>
<feature type="transmembrane region" description="Helical" evidence="9">
    <location>
        <begin position="262"/>
        <end position="281"/>
    </location>
</feature>
<dbReference type="PANTHER" id="PTHR22760">
    <property type="entry name" value="GLYCOSYLTRANSFERASE"/>
    <property type="match status" value="1"/>
</dbReference>
<feature type="transmembrane region" description="Helical" evidence="9">
    <location>
        <begin position="205"/>
        <end position="223"/>
    </location>
</feature>
<sequence>MNIFKNHPIYLLTLLAITLCAIFSVGFLHPDEQYYTLDFAFKKLGILENLTTWEFETRIRPWTLPYFFYILLLPFKTLGITNPFTLATIARLFSGLLGFITLISFTKNLRRFFSEDNFKYFEKFSLLFWPLIFMSVRTSSDHWATCFFLLGLLEILKSEKISSKSLFIGGLLFGLSFSLRHQTGILSLSFGLWLLISKTLPLKRWLFSFSSLILLGVLIGIGLDSLGYEQLTFTPYNYLTENILKDKISGFGVMPWWGYLKLSLKGLNIFAPLLIIGAVNYMRKNPYAWATWIFIPFLVFHSAIGHKELRFLYPLLFIVIYMSFQSYNFIKYKKSFSTILFFSIIGTVIVCFKPAYTPMKFYHFLYNYKSGEALDLYTFKDRKGRYPELEMKVFERANTTLIKDEVKSHNPFYTFTTKYSDLKTINSKYQCTQEYISYPNWVLKFNFFKWRDRSNVWALSSCKQIP</sequence>
<feature type="transmembrane region" description="Helical" evidence="9">
    <location>
        <begin position="336"/>
        <end position="356"/>
    </location>
</feature>
<evidence type="ECO:0000256" key="5">
    <source>
        <dbReference type="ARBA" id="ARBA00022692"/>
    </source>
</evidence>
<dbReference type="AlphaFoldDB" id="A0A1Y5FGR2"/>
<dbReference type="Proteomes" id="UP000196531">
    <property type="component" value="Unassembled WGS sequence"/>
</dbReference>
<dbReference type="Pfam" id="PF03901">
    <property type="entry name" value="Glyco_transf_22"/>
    <property type="match status" value="1"/>
</dbReference>
<gene>
    <name evidence="10" type="ORF">A9Q84_05570</name>
</gene>
<evidence type="ECO:0008006" key="12">
    <source>
        <dbReference type="Google" id="ProtNLM"/>
    </source>
</evidence>
<dbReference type="InterPro" id="IPR005599">
    <property type="entry name" value="GPI_mannosylTrfase"/>
</dbReference>
<keyword evidence="7 9" id="KW-1133">Transmembrane helix</keyword>
<feature type="transmembrane region" description="Helical" evidence="9">
    <location>
        <begin position="287"/>
        <end position="304"/>
    </location>
</feature>
<evidence type="ECO:0000256" key="6">
    <source>
        <dbReference type="ARBA" id="ARBA00022824"/>
    </source>
</evidence>
<comment type="subcellular location">
    <subcellularLocation>
        <location evidence="1">Endomembrane system</location>
        <topology evidence="1">Multi-pass membrane protein</topology>
    </subcellularLocation>
    <subcellularLocation>
        <location evidence="2">Endoplasmic reticulum membrane</location>
    </subcellularLocation>
</comment>
<accession>A0A1Y5FGR2</accession>
<reference evidence="11" key="1">
    <citation type="journal article" date="2017" name="Proc. Natl. Acad. Sci. U.S.A.">
        <title>Simulation of Deepwater Horizon oil plume reveals substrate specialization within a complex community of hydrocarbon-degraders.</title>
        <authorList>
            <person name="Hu P."/>
            <person name="Dubinsky E.A."/>
            <person name="Probst A.J."/>
            <person name="Wang J."/>
            <person name="Sieber C.M.K."/>
            <person name="Tom L.M."/>
            <person name="Gardinali P."/>
            <person name="Banfield J.F."/>
            <person name="Atlas R.M."/>
            <person name="Andersen G.L."/>
        </authorList>
    </citation>
    <scope>NUCLEOTIDE SEQUENCE [LARGE SCALE GENOMIC DNA]</scope>
</reference>
<feature type="transmembrane region" description="Helical" evidence="9">
    <location>
        <begin position="9"/>
        <end position="29"/>
    </location>
</feature>
<keyword evidence="3" id="KW-0328">Glycosyltransferase</keyword>
<feature type="transmembrane region" description="Helical" evidence="9">
    <location>
        <begin position="84"/>
        <end position="106"/>
    </location>
</feature>
<evidence type="ECO:0000313" key="11">
    <source>
        <dbReference type="Proteomes" id="UP000196531"/>
    </source>
</evidence>
<keyword evidence="4" id="KW-0808">Transferase</keyword>
<evidence type="ECO:0000256" key="2">
    <source>
        <dbReference type="ARBA" id="ARBA00004586"/>
    </source>
</evidence>
<dbReference type="GO" id="GO:0012505">
    <property type="term" value="C:endomembrane system"/>
    <property type="evidence" value="ECO:0007669"/>
    <property type="project" value="UniProtKB-SubCell"/>
</dbReference>
<comment type="caution">
    <text evidence="10">The sequence shown here is derived from an EMBL/GenBank/DDBJ whole genome shotgun (WGS) entry which is preliminary data.</text>
</comment>
<dbReference type="GO" id="GO:0000030">
    <property type="term" value="F:mannosyltransferase activity"/>
    <property type="evidence" value="ECO:0007669"/>
    <property type="project" value="TreeGrafter"/>
</dbReference>
<protein>
    <recommendedName>
        <fullName evidence="12">Mannosyltransferase</fullName>
    </recommendedName>
</protein>
<proteinExistence type="predicted"/>
<keyword evidence="5 9" id="KW-0812">Transmembrane</keyword>
<keyword evidence="6" id="KW-0256">Endoplasmic reticulum</keyword>
<keyword evidence="8 9" id="KW-0472">Membrane</keyword>
<evidence type="ECO:0000256" key="9">
    <source>
        <dbReference type="SAM" id="Phobius"/>
    </source>
</evidence>
<organism evidence="10 11">
    <name type="scientific">Halobacteriovorax marinus</name>
    <dbReference type="NCBI Taxonomy" id="97084"/>
    <lineage>
        <taxon>Bacteria</taxon>
        <taxon>Pseudomonadati</taxon>
        <taxon>Bdellovibrionota</taxon>
        <taxon>Bacteriovoracia</taxon>
        <taxon>Bacteriovoracales</taxon>
        <taxon>Halobacteriovoraceae</taxon>
        <taxon>Halobacteriovorax</taxon>
    </lineage>
</organism>
<feature type="transmembrane region" description="Helical" evidence="9">
    <location>
        <begin position="311"/>
        <end position="330"/>
    </location>
</feature>
<evidence type="ECO:0000256" key="7">
    <source>
        <dbReference type="ARBA" id="ARBA00022989"/>
    </source>
</evidence>
<evidence type="ECO:0000256" key="1">
    <source>
        <dbReference type="ARBA" id="ARBA00004127"/>
    </source>
</evidence>
<evidence type="ECO:0000313" key="10">
    <source>
        <dbReference type="EMBL" id="OUR98882.1"/>
    </source>
</evidence>
<evidence type="ECO:0000256" key="8">
    <source>
        <dbReference type="ARBA" id="ARBA00023136"/>
    </source>
</evidence>
<dbReference type="EMBL" id="MAAO01000004">
    <property type="protein sequence ID" value="OUR98882.1"/>
    <property type="molecule type" value="Genomic_DNA"/>
</dbReference>
<evidence type="ECO:0000256" key="3">
    <source>
        <dbReference type="ARBA" id="ARBA00022676"/>
    </source>
</evidence>